<evidence type="ECO:0000313" key="4">
    <source>
        <dbReference type="EMBL" id="KAJ4495207.1"/>
    </source>
</evidence>
<feature type="domain" description="Carboxylesterase type B" evidence="3">
    <location>
        <begin position="849"/>
        <end position="1066"/>
    </location>
</feature>
<dbReference type="InterPro" id="IPR050309">
    <property type="entry name" value="Type-B_Carboxylest/Lipase"/>
</dbReference>
<gene>
    <name evidence="4" type="ORF">C8J55DRAFT_554847</name>
</gene>
<dbReference type="AlphaFoldDB" id="A0A9W9E198"/>
<reference evidence="4" key="1">
    <citation type="submission" date="2022-08" db="EMBL/GenBank/DDBJ databases">
        <authorList>
            <consortium name="DOE Joint Genome Institute"/>
            <person name="Min B."/>
            <person name="Riley R."/>
            <person name="Sierra-Patev S."/>
            <person name="Naranjo-Ortiz M."/>
            <person name="Looney B."/>
            <person name="Konkel Z."/>
            <person name="Slot J.C."/>
            <person name="Sakamoto Y."/>
            <person name="Steenwyk J.L."/>
            <person name="Rokas A."/>
            <person name="Carro J."/>
            <person name="Camarero S."/>
            <person name="Ferreira P."/>
            <person name="Molpeceres G."/>
            <person name="Ruiz-Duenas F.J."/>
            <person name="Serrano A."/>
            <person name="Henrissat B."/>
            <person name="Drula E."/>
            <person name="Hughes K.W."/>
            <person name="Mata J.L."/>
            <person name="Ishikawa N.K."/>
            <person name="Vargas-Isla R."/>
            <person name="Ushijima S."/>
            <person name="Smith C.A."/>
            <person name="Ahrendt S."/>
            <person name="Andreopoulos W."/>
            <person name="He G."/>
            <person name="Labutti K."/>
            <person name="Lipzen A."/>
            <person name="Ng V."/>
            <person name="Sandor L."/>
            <person name="Barry K."/>
            <person name="Martinez A.T."/>
            <person name="Xiao Y."/>
            <person name="Gibbons J.G."/>
            <person name="Terashima K."/>
            <person name="Hibbett D.S."/>
            <person name="Grigoriev I.V."/>
        </authorList>
    </citation>
    <scope>NUCLEOTIDE SEQUENCE</scope>
    <source>
        <strain evidence="4">Sp2 HRB7682 ss15</strain>
    </source>
</reference>
<dbReference type="GO" id="GO:0016787">
    <property type="term" value="F:hydrolase activity"/>
    <property type="evidence" value="ECO:0007669"/>
    <property type="project" value="UniProtKB-KW"/>
</dbReference>
<keyword evidence="2 4" id="KW-0378">Hydrolase</keyword>
<reference evidence="4" key="2">
    <citation type="journal article" date="2023" name="Proc. Natl. Acad. Sci. U.S.A.">
        <title>A global phylogenomic analysis of the shiitake genus Lentinula.</title>
        <authorList>
            <person name="Sierra-Patev S."/>
            <person name="Min B."/>
            <person name="Naranjo-Ortiz M."/>
            <person name="Looney B."/>
            <person name="Konkel Z."/>
            <person name="Slot J.C."/>
            <person name="Sakamoto Y."/>
            <person name="Steenwyk J.L."/>
            <person name="Rokas A."/>
            <person name="Carro J."/>
            <person name="Camarero S."/>
            <person name="Ferreira P."/>
            <person name="Molpeceres G."/>
            <person name="Ruiz-Duenas F.J."/>
            <person name="Serrano A."/>
            <person name="Henrissat B."/>
            <person name="Drula E."/>
            <person name="Hughes K.W."/>
            <person name="Mata J.L."/>
            <person name="Ishikawa N.K."/>
            <person name="Vargas-Isla R."/>
            <person name="Ushijima S."/>
            <person name="Smith C.A."/>
            <person name="Donoghue J."/>
            <person name="Ahrendt S."/>
            <person name="Andreopoulos W."/>
            <person name="He G."/>
            <person name="LaButti K."/>
            <person name="Lipzen A."/>
            <person name="Ng V."/>
            <person name="Riley R."/>
            <person name="Sandor L."/>
            <person name="Barry K."/>
            <person name="Martinez A.T."/>
            <person name="Xiao Y."/>
            <person name="Gibbons J.G."/>
            <person name="Terashima K."/>
            <person name="Grigoriev I.V."/>
            <person name="Hibbett D."/>
        </authorList>
    </citation>
    <scope>NUCLEOTIDE SEQUENCE</scope>
    <source>
        <strain evidence="4">Sp2 HRB7682 ss15</strain>
    </source>
</reference>
<dbReference type="Proteomes" id="UP001150238">
    <property type="component" value="Unassembled WGS sequence"/>
</dbReference>
<sequence length="1095" mass="119516">MDPRTIPGAPVIDLGYAQYRGVFDSVNNITSYLGIRYAAPPIDDLRWRAPQPPTDNSSTVQLANTQPLPCFQAGVGLAPNSLEVLERRASIGDPIEDCLFLNVYFPGDTIPANPLPTLVWIHGGGYVMGGADEYPGSDLMREANNGIVLVIIQYRLGIFGFLAGSKVKENGDLNAGLLDQNFALRWVQTHISQFGGDPSKVTIWGESAGRYFFMPLALGLKNLILRRRWLFRGAITSSTFLPSQYAYNDTIPELLYSKVVSQTECSSADDSLTCLRAVDAATLETLNNNIIASGFYGTFLFVPVVDGTFIMQRPTEALAQGKVNGKALLSITNANEGTIFVNQIDPITNVSLYSSMLFPNFESQQADDTAELYANLGSPLEQDDLIMGESIFICPTYYLLNAFPNSGWKGEFVIPPATHGADVVYYYTSIGVPDFPNPDFLAAFQGAFMSFVVSQDPNDKIYTTITPSWNLYSEGNTETIFNRTVDYQPDIHVSSTDNGLLERCNLIIGTGRARALLLDPPPKSMKKVVLASALLTSAVALLSASTLARASNSDVPVIDLGYTQYQGVFDSVNNLTNYLGIRYAAPPTGNLRWRAPQSPERNDSFVQQADTQPSPCFQSSGGAASTNALELSKRAGVDVTGEPTEDCLFLNVYFPGNTVPTERLPTLVWIHGGGYIGGSADQYSGSDLMREANNEIVVVIIQYRLGLFGFLSGSEIKANGIDQHFALRWVQSHISKFGGDPSKVTIWGESAGAGSVLQHIVAEDGQTSPQLFRGAITSSTFLPSQYMYNDAIPEVKITPLSLISSTAHTSHSPCIQRLFPKRSLLPVLAYNLDNADYFYFNNDSCTFAKDSLACLRAVDAADLEIVNGNVNVAGFYGTFVFVPVIDGSFITQRPTEAMKQGKVNGEALLAVTNSNEGFIFVNQSNPIAAASYASNLFPKFGTEVANITAQIYAPFGYSLEQDELIMGESIFICPTYYLLSAFQNKAWKGEFAIPPATHGSDAPYYFPSVESPPFNNSDFLAAFQGGFMSFVVSQDPNEKIAQTITPVWDLYSKNNMEMVFNKTIDNQTDIHVNSTANALLERCKFWNDLGKLTGQ</sequence>
<dbReference type="PROSITE" id="PS00941">
    <property type="entry name" value="CARBOXYLESTERASE_B_2"/>
    <property type="match status" value="2"/>
</dbReference>
<dbReference type="Pfam" id="PF00135">
    <property type="entry name" value="COesterase"/>
    <property type="match status" value="3"/>
</dbReference>
<evidence type="ECO:0000259" key="3">
    <source>
        <dbReference type="Pfam" id="PF00135"/>
    </source>
</evidence>
<accession>A0A9W9E198</accession>
<name>A0A9W9E198_9AGAR</name>
<dbReference type="InterPro" id="IPR019819">
    <property type="entry name" value="Carboxylesterase_B_CS"/>
</dbReference>
<dbReference type="InterPro" id="IPR002018">
    <property type="entry name" value="CarbesteraseB"/>
</dbReference>
<dbReference type="InterPro" id="IPR029058">
    <property type="entry name" value="AB_hydrolase_fold"/>
</dbReference>
<evidence type="ECO:0000313" key="5">
    <source>
        <dbReference type="Proteomes" id="UP001150238"/>
    </source>
</evidence>
<evidence type="ECO:0000256" key="2">
    <source>
        <dbReference type="ARBA" id="ARBA00022801"/>
    </source>
</evidence>
<dbReference type="PANTHER" id="PTHR11559">
    <property type="entry name" value="CARBOXYLESTERASE"/>
    <property type="match status" value="1"/>
</dbReference>
<organism evidence="4 5">
    <name type="scientific">Lentinula lateritia</name>
    <dbReference type="NCBI Taxonomy" id="40482"/>
    <lineage>
        <taxon>Eukaryota</taxon>
        <taxon>Fungi</taxon>
        <taxon>Dikarya</taxon>
        <taxon>Basidiomycota</taxon>
        <taxon>Agaricomycotina</taxon>
        <taxon>Agaricomycetes</taxon>
        <taxon>Agaricomycetidae</taxon>
        <taxon>Agaricales</taxon>
        <taxon>Marasmiineae</taxon>
        <taxon>Omphalotaceae</taxon>
        <taxon>Lentinula</taxon>
    </lineage>
</organism>
<dbReference type="SUPFAM" id="SSF53474">
    <property type="entry name" value="alpha/beta-Hydrolases"/>
    <property type="match status" value="2"/>
</dbReference>
<protein>
    <submittedName>
        <fullName evidence="4">Alpha/Beta hydrolase protein</fullName>
    </submittedName>
</protein>
<dbReference type="PROSITE" id="PS00122">
    <property type="entry name" value="CARBOXYLESTERASE_B_1"/>
    <property type="match status" value="2"/>
</dbReference>
<feature type="domain" description="Carboxylesterase type B" evidence="3">
    <location>
        <begin position="571"/>
        <end position="790"/>
    </location>
</feature>
<evidence type="ECO:0000256" key="1">
    <source>
        <dbReference type="ARBA" id="ARBA00005964"/>
    </source>
</evidence>
<comment type="caution">
    <text evidence="4">The sequence shown here is derived from an EMBL/GenBank/DDBJ whole genome shotgun (WGS) entry which is preliminary data.</text>
</comment>
<dbReference type="InterPro" id="IPR019826">
    <property type="entry name" value="Carboxylesterase_B_AS"/>
</dbReference>
<comment type="similarity">
    <text evidence="1">Belongs to the type-B carboxylesterase/lipase family.</text>
</comment>
<dbReference type="Gene3D" id="3.40.50.1820">
    <property type="entry name" value="alpha/beta hydrolase"/>
    <property type="match status" value="2"/>
</dbReference>
<proteinExistence type="inferred from homology"/>
<dbReference type="EMBL" id="JANVFS010000002">
    <property type="protein sequence ID" value="KAJ4495207.1"/>
    <property type="molecule type" value="Genomic_DNA"/>
</dbReference>
<feature type="domain" description="Carboxylesterase type B" evidence="3">
    <location>
        <begin position="12"/>
        <end position="348"/>
    </location>
</feature>